<dbReference type="PROSITE" id="PS50405">
    <property type="entry name" value="GST_CTER"/>
    <property type="match status" value="1"/>
</dbReference>
<dbReference type="Proteomes" id="UP000677228">
    <property type="component" value="Unassembled WGS sequence"/>
</dbReference>
<dbReference type="GO" id="GO:0004364">
    <property type="term" value="F:glutathione transferase activity"/>
    <property type="evidence" value="ECO:0007669"/>
    <property type="project" value="InterPro"/>
</dbReference>
<dbReference type="Proteomes" id="UP000682733">
    <property type="component" value="Unassembled WGS sequence"/>
</dbReference>
<dbReference type="EMBL" id="CAJOBA010003088">
    <property type="protein sequence ID" value="CAF3670147.1"/>
    <property type="molecule type" value="Genomic_DNA"/>
</dbReference>
<dbReference type="InterPro" id="IPR036249">
    <property type="entry name" value="Thioredoxin-like_sf"/>
</dbReference>
<dbReference type="Pfam" id="PF13409">
    <property type="entry name" value="GST_N_2"/>
    <property type="match status" value="1"/>
</dbReference>
<protein>
    <recommendedName>
        <fullName evidence="4">GST C-terminal domain-containing protein</fullName>
    </recommendedName>
</protein>
<dbReference type="InterPro" id="IPR047047">
    <property type="entry name" value="GST_Omega-like_C"/>
</dbReference>
<dbReference type="SFLD" id="SFLDG01148">
    <property type="entry name" value="Xi_(cytGST)"/>
    <property type="match status" value="1"/>
</dbReference>
<dbReference type="InterPro" id="IPR016639">
    <property type="entry name" value="GST_Omega/GSH"/>
</dbReference>
<evidence type="ECO:0000256" key="2">
    <source>
        <dbReference type="PIRSR" id="PIRSR015753-2"/>
    </source>
</evidence>
<proteinExistence type="predicted"/>
<name>A0A8S2DB18_9BILA</name>
<organism evidence="5 7">
    <name type="scientific">Didymodactylos carnosus</name>
    <dbReference type="NCBI Taxonomy" id="1234261"/>
    <lineage>
        <taxon>Eukaryota</taxon>
        <taxon>Metazoa</taxon>
        <taxon>Spiralia</taxon>
        <taxon>Gnathifera</taxon>
        <taxon>Rotifera</taxon>
        <taxon>Eurotatoria</taxon>
        <taxon>Bdelloidea</taxon>
        <taxon>Philodinida</taxon>
        <taxon>Philodinidae</taxon>
        <taxon>Didymodactylos</taxon>
    </lineage>
</organism>
<feature type="domain" description="GST C-terminal" evidence="4">
    <location>
        <begin position="190"/>
        <end position="316"/>
    </location>
</feature>
<sequence>MTGRHCSAQSGTLRTSVIPTDRASNKQYLSMATKNESVPVNEKPEVVKNEPTFRNWIKDDETAAFKAEPNRYHLYVSYGCPWAHRTLVVRKLKGLEDVISYSSVDSFLDRAKGCGWAFSKSYPDPHHSNFTHLKEVYRLSDPNFDGRVTVPVLFDLKTQNIVNNESPEIIRMLNSEFNRFAKNPDLDLYPESLRSKIDSLNDEIYSKFNNAVYRAGFAKTQEVYESAFHDIFQILDKLEVILSESRYLASSNKLTEADVRLWTTLVRFDPVYVTHFKCNKKLITKDYPNLYGFLREIYQMNGIKETVKMDEIKKLYFTSHTHLNPTGIIPLGPDVDYDLPHKRDS</sequence>
<reference evidence="5" key="1">
    <citation type="submission" date="2021-02" db="EMBL/GenBank/DDBJ databases">
        <authorList>
            <person name="Nowell W R."/>
        </authorList>
    </citation>
    <scope>NUCLEOTIDE SEQUENCE</scope>
</reference>
<dbReference type="Pfam" id="PF13410">
    <property type="entry name" value="GST_C_2"/>
    <property type="match status" value="1"/>
</dbReference>
<dbReference type="SFLD" id="SFLDG01206">
    <property type="entry name" value="Xi.1"/>
    <property type="match status" value="1"/>
</dbReference>
<dbReference type="CDD" id="cd03190">
    <property type="entry name" value="GST_C_Omega_like"/>
    <property type="match status" value="1"/>
</dbReference>
<evidence type="ECO:0000313" key="7">
    <source>
        <dbReference type="Proteomes" id="UP000677228"/>
    </source>
</evidence>
<comment type="caution">
    <text evidence="5">The sequence shown here is derived from an EMBL/GenBank/DDBJ whole genome shotgun (WGS) entry which is preliminary data.</text>
</comment>
<dbReference type="PANTHER" id="PTHR32419">
    <property type="entry name" value="GLUTATHIONYL-HYDROQUINONE REDUCTASE"/>
    <property type="match status" value="1"/>
</dbReference>
<dbReference type="SUPFAM" id="SSF47616">
    <property type="entry name" value="GST C-terminal domain-like"/>
    <property type="match status" value="1"/>
</dbReference>
<dbReference type="InterPro" id="IPR010987">
    <property type="entry name" value="Glutathione-S-Trfase_C-like"/>
</dbReference>
<feature type="active site" description="Nucleophile" evidence="1">
    <location>
        <position position="80"/>
    </location>
</feature>
<feature type="binding site" evidence="2">
    <location>
        <position position="116"/>
    </location>
    <ligand>
        <name>glutathione</name>
        <dbReference type="ChEBI" id="CHEBI:57925"/>
    </ligand>
</feature>
<dbReference type="PANTHER" id="PTHR32419:SF6">
    <property type="entry name" value="GLUTATHIONE S-TRANSFERASE OMEGA-LIKE 1-RELATED"/>
    <property type="match status" value="1"/>
</dbReference>
<feature type="site" description="Lowers pKa of active site Cys" evidence="3">
    <location>
        <position position="272"/>
    </location>
</feature>
<evidence type="ECO:0000259" key="4">
    <source>
        <dbReference type="PROSITE" id="PS50405"/>
    </source>
</evidence>
<dbReference type="InterPro" id="IPR040079">
    <property type="entry name" value="Glutathione_S-Trfase"/>
</dbReference>
<accession>A0A8S2DB18</accession>
<dbReference type="GO" id="GO:0005737">
    <property type="term" value="C:cytoplasm"/>
    <property type="evidence" value="ECO:0007669"/>
    <property type="project" value="TreeGrafter"/>
</dbReference>
<dbReference type="AlphaFoldDB" id="A0A8S2DB18"/>
<dbReference type="InterPro" id="IPR004045">
    <property type="entry name" value="Glutathione_S-Trfase_N"/>
</dbReference>
<dbReference type="SUPFAM" id="SSF52833">
    <property type="entry name" value="Thioredoxin-like"/>
    <property type="match status" value="1"/>
</dbReference>
<gene>
    <name evidence="5" type="ORF">OVA965_LOCUS8939</name>
    <name evidence="6" type="ORF">TMI583_LOCUS8934</name>
</gene>
<dbReference type="SFLD" id="SFLDS00019">
    <property type="entry name" value="Glutathione_Transferase_(cytos"/>
    <property type="match status" value="1"/>
</dbReference>
<feature type="binding site" evidence="2">
    <location>
        <begin position="147"/>
        <end position="150"/>
    </location>
    <ligand>
        <name>glutathione</name>
        <dbReference type="ChEBI" id="CHEBI:57925"/>
    </ligand>
</feature>
<feature type="site" description="Lowers pKa of active site Cys" evidence="3">
    <location>
        <position position="316"/>
    </location>
</feature>
<evidence type="ECO:0000256" key="3">
    <source>
        <dbReference type="PIRSR" id="PIRSR015753-3"/>
    </source>
</evidence>
<dbReference type="PIRSF" id="PIRSF015753">
    <property type="entry name" value="GST"/>
    <property type="match status" value="1"/>
</dbReference>
<feature type="active site" description="Proton donor/acceptor" evidence="1">
    <location>
        <position position="213"/>
    </location>
</feature>
<dbReference type="EMBL" id="CAJNOK010003088">
    <property type="protein sequence ID" value="CAF0887288.1"/>
    <property type="molecule type" value="Genomic_DNA"/>
</dbReference>
<evidence type="ECO:0000313" key="5">
    <source>
        <dbReference type="EMBL" id="CAF0887288.1"/>
    </source>
</evidence>
<evidence type="ECO:0000256" key="1">
    <source>
        <dbReference type="PIRSR" id="PIRSR015753-1"/>
    </source>
</evidence>
<dbReference type="Gene3D" id="1.20.1050.10">
    <property type="match status" value="1"/>
</dbReference>
<evidence type="ECO:0000313" key="6">
    <source>
        <dbReference type="EMBL" id="CAF3670147.1"/>
    </source>
</evidence>
<dbReference type="Gene3D" id="3.40.30.10">
    <property type="entry name" value="Glutaredoxin"/>
    <property type="match status" value="1"/>
</dbReference>
<feature type="binding site" evidence="2">
    <location>
        <begin position="165"/>
        <end position="166"/>
    </location>
    <ligand>
        <name>glutathione</name>
        <dbReference type="ChEBI" id="CHEBI:57925"/>
    </ligand>
</feature>
<dbReference type="InterPro" id="IPR036282">
    <property type="entry name" value="Glutathione-S-Trfase_C_sf"/>
</dbReference>